<keyword evidence="3" id="KW-0808">Transferase</keyword>
<accession>A0A1X9MM88</accession>
<evidence type="ECO:0000313" key="4">
    <source>
        <dbReference type="Proteomes" id="UP000193006"/>
    </source>
</evidence>
<reference evidence="3 4" key="1">
    <citation type="submission" date="2017-04" db="EMBL/GenBank/DDBJ databases">
        <title>Bacillus krulwichiae AM31D Genome sequencing and assembly.</title>
        <authorList>
            <person name="Krulwich T.A."/>
            <person name="Anastor L."/>
            <person name="Ehrlich R."/>
            <person name="Ehrlich G.D."/>
            <person name="Janto B."/>
        </authorList>
    </citation>
    <scope>NUCLEOTIDE SEQUENCE [LARGE SCALE GENOMIC DNA]</scope>
    <source>
        <strain evidence="3 4">AM31D</strain>
    </source>
</reference>
<dbReference type="InterPro" id="IPR029044">
    <property type="entry name" value="Nucleotide-diphossugar_trans"/>
</dbReference>
<dbReference type="EC" id="2.4.-.-" evidence="3"/>
<dbReference type="RefSeq" id="WP_066158245.1">
    <property type="nucleotide sequence ID" value="NZ_CP020814.1"/>
</dbReference>
<proteinExistence type="inferred from homology"/>
<dbReference type="Gene3D" id="3.90.550.10">
    <property type="entry name" value="Spore Coat Polysaccharide Biosynthesis Protein SpsA, Chain A"/>
    <property type="match status" value="1"/>
</dbReference>
<organism evidence="3 4">
    <name type="scientific">Halalkalibacter krulwichiae</name>
    <dbReference type="NCBI Taxonomy" id="199441"/>
    <lineage>
        <taxon>Bacteria</taxon>
        <taxon>Bacillati</taxon>
        <taxon>Bacillota</taxon>
        <taxon>Bacilli</taxon>
        <taxon>Bacillales</taxon>
        <taxon>Bacillaceae</taxon>
        <taxon>Halalkalibacter</taxon>
    </lineage>
</organism>
<sequence>MVKSNIRKMLNMTERLSYKVLTPKQREKIKNSLTDKQKYYLKKILLSGKWQRSEVNQVKHRLYNLGFTERGLKELEELCNREDEPYLNRLARWELALWHANQYDKKHARMCLDLLTKVLDDEVDLNRKRQAAIMQAECYEILGEVDRAKQALAPFLKEEEQHPDVLLAAANLEDSVTERLKWANQALKLYGTSEVLLDLKKGKEPYDCLSSVGKKVSSSSAEAPKVSVIIPVYNAEDGVGTSLTSMLTQTWKNLEIVVVDDCSQDNTVEVVERYIKQDERVKLIKAKKNGGAYAARNLALQEVTGEFVTIHDADDWSHVEKIERQVRHLLENPDVVGNTSEQARATEDLKFYRRGKPGTYIFSNMSSFLFRREVVLEKLGYWDTVRFAADSEFIRRIKKIFGEKSIVALPTGPLSFQRQTATSLTGNSAFGYHGFKMGVRREYEEGHDYVHENSDQLYYSFPQKERPFAVPEPMWPEREEKVDGYRVFDVLIGHDFRLTDDSITAVIAEIEWLKQQQLKVGLMQLFQYEVSPDKKVNARIREILDGNLVQMVVYGEKIQCKQLIIKHPPSLEVWQKYLPEVKSEEVHVVVSKDDREQEKGQSFDIPTCEKHVDQYFGQKATWHPLNAESRSILSTESSSMDPRDWKVENIISESRANRDSK</sequence>
<dbReference type="EMBL" id="CP020814">
    <property type="protein sequence ID" value="ARK32212.1"/>
    <property type="molecule type" value="Genomic_DNA"/>
</dbReference>
<dbReference type="CDD" id="cd00761">
    <property type="entry name" value="Glyco_tranf_GTA_type"/>
    <property type="match status" value="1"/>
</dbReference>
<name>A0A1X9MM88_9BACI</name>
<dbReference type="PANTHER" id="PTHR43685">
    <property type="entry name" value="GLYCOSYLTRANSFERASE"/>
    <property type="match status" value="1"/>
</dbReference>
<dbReference type="KEGG" id="bkw:BkAM31D_21465"/>
<dbReference type="AlphaFoldDB" id="A0A1X9MM88"/>
<feature type="domain" description="Glycosyltransferase 2-like" evidence="2">
    <location>
        <begin position="227"/>
        <end position="339"/>
    </location>
</feature>
<dbReference type="Proteomes" id="UP000193006">
    <property type="component" value="Chromosome"/>
</dbReference>
<evidence type="ECO:0000313" key="3">
    <source>
        <dbReference type="EMBL" id="ARK32212.1"/>
    </source>
</evidence>
<protein>
    <submittedName>
        <fullName evidence="3">Putative glycosyltransferase EpsH</fullName>
        <ecNumber evidence="3">2.4.-.-</ecNumber>
    </submittedName>
</protein>
<dbReference type="SUPFAM" id="SSF53448">
    <property type="entry name" value="Nucleotide-diphospho-sugar transferases"/>
    <property type="match status" value="1"/>
</dbReference>
<dbReference type="InterPro" id="IPR050834">
    <property type="entry name" value="Glycosyltransf_2"/>
</dbReference>
<dbReference type="PANTHER" id="PTHR43685:SF11">
    <property type="entry name" value="GLYCOSYLTRANSFERASE TAGX-RELATED"/>
    <property type="match status" value="1"/>
</dbReference>
<dbReference type="GO" id="GO:0016757">
    <property type="term" value="F:glycosyltransferase activity"/>
    <property type="evidence" value="ECO:0007669"/>
    <property type="project" value="UniProtKB-KW"/>
</dbReference>
<evidence type="ECO:0000259" key="2">
    <source>
        <dbReference type="Pfam" id="PF00535"/>
    </source>
</evidence>
<keyword evidence="3" id="KW-0328">Glycosyltransferase</keyword>
<dbReference type="STRING" id="199441.BkAM31D_21465"/>
<dbReference type="Pfam" id="PF00535">
    <property type="entry name" value="Glycos_transf_2"/>
    <property type="match status" value="1"/>
</dbReference>
<gene>
    <name evidence="3" type="primary">epsH</name>
    <name evidence="3" type="ORF">BkAM31D_21465</name>
</gene>
<dbReference type="InterPro" id="IPR001173">
    <property type="entry name" value="Glyco_trans_2-like"/>
</dbReference>
<keyword evidence="4" id="KW-1185">Reference proteome</keyword>
<comment type="similarity">
    <text evidence="1">Belongs to the glycosyltransferase 2 family.</text>
</comment>
<evidence type="ECO:0000256" key="1">
    <source>
        <dbReference type="ARBA" id="ARBA00006739"/>
    </source>
</evidence>